<sequence>MKGRKSIMVLEDGAAQTPSTFKGKMRFQGLSILPVSWLLVCLPHWGRPSLSCSVHQPSRLWVGMELARNCY</sequence>
<protein>
    <submittedName>
        <fullName evidence="1">RCG20429</fullName>
    </submittedName>
</protein>
<evidence type="ECO:0000313" key="2">
    <source>
        <dbReference type="Proteomes" id="UP000234681"/>
    </source>
</evidence>
<accession>A6JGT7</accession>
<dbReference type="AlphaFoldDB" id="A6JGT7"/>
<evidence type="ECO:0000313" key="1">
    <source>
        <dbReference type="EMBL" id="EDL94945.1"/>
    </source>
</evidence>
<dbReference type="EMBL" id="CH473985">
    <property type="protein sequence ID" value="EDL94945.1"/>
    <property type="molecule type" value="Genomic_DNA"/>
</dbReference>
<dbReference type="Proteomes" id="UP000234681">
    <property type="component" value="Chromosome 13"/>
</dbReference>
<organism evidence="1 2">
    <name type="scientific">Rattus norvegicus</name>
    <name type="common">Rat</name>
    <dbReference type="NCBI Taxonomy" id="10116"/>
    <lineage>
        <taxon>Eukaryota</taxon>
        <taxon>Metazoa</taxon>
        <taxon>Chordata</taxon>
        <taxon>Craniata</taxon>
        <taxon>Vertebrata</taxon>
        <taxon>Euteleostomi</taxon>
        <taxon>Mammalia</taxon>
        <taxon>Eutheria</taxon>
        <taxon>Euarchontoglires</taxon>
        <taxon>Glires</taxon>
        <taxon>Rodentia</taxon>
        <taxon>Myomorpha</taxon>
        <taxon>Muroidea</taxon>
        <taxon>Muridae</taxon>
        <taxon>Murinae</taxon>
        <taxon>Rattus</taxon>
    </lineage>
</organism>
<proteinExistence type="predicted"/>
<name>A6JGT7_RAT</name>
<reference evidence="2" key="1">
    <citation type="submission" date="2005-09" db="EMBL/GenBank/DDBJ databases">
        <authorList>
            <person name="Mural R.J."/>
            <person name="Li P.W."/>
            <person name="Adams M.D."/>
            <person name="Amanatides P.G."/>
            <person name="Baden-Tillson H."/>
            <person name="Barnstead M."/>
            <person name="Chin S.H."/>
            <person name="Dew I."/>
            <person name="Evans C.A."/>
            <person name="Ferriera S."/>
            <person name="Flanigan M."/>
            <person name="Fosler C."/>
            <person name="Glodek A."/>
            <person name="Gu Z."/>
            <person name="Holt R.A."/>
            <person name="Jennings D."/>
            <person name="Kraft C.L."/>
            <person name="Lu F."/>
            <person name="Nguyen T."/>
            <person name="Nusskern D.R."/>
            <person name="Pfannkoch C.M."/>
            <person name="Sitter C."/>
            <person name="Sutton G.G."/>
            <person name="Venter J.C."/>
            <person name="Wang Z."/>
            <person name="Woodage T."/>
            <person name="Zheng X.H."/>
            <person name="Zhong F."/>
        </authorList>
    </citation>
    <scope>NUCLEOTIDE SEQUENCE [LARGE SCALE GENOMIC DNA]</scope>
    <source>
        <strain>BN</strain>
        <strain evidence="2">Sprague-Dawley</strain>
    </source>
</reference>
<gene>
    <name evidence="1" type="ORF">rCG_20429</name>
</gene>